<dbReference type="CDD" id="cd08241">
    <property type="entry name" value="QOR1"/>
    <property type="match status" value="1"/>
</dbReference>
<dbReference type="InterPro" id="IPR013149">
    <property type="entry name" value="ADH-like_C"/>
</dbReference>
<accession>A0A1Y5TTF5</accession>
<sequence length="327" mass="34276">MKAIVCDRWGGPEVLRLAELPSPQAGPDEIVVAPRAWGVNFADLVLIGGTYHARPPFPFAPGMEVAGEVIRVGSGGASAFRIGDRVAAYAEWGGFAQEVVVKAGAAMKLPEEMSDTEGAVFPTTFGTAYIALVYRAGLRAGETLLVTGAGGGVGLAAVQIGRKLGATVIAAAGSSEKLALAKANGAEYLIDYNEENLSDRVKDMTGGRGVDVVFDPVGADAFDACLRCVAFEGRVVIIGFAGGRIPSASAGRILIKSCSVMGSSWTFSLLNRPERIAETLDMLTRWYRDGAVRPHVSAVMLFEQAGEALSLVANRSVKGKIVLTEQD</sequence>
<dbReference type="GO" id="GO:0003960">
    <property type="term" value="F:quinone reductase (NADPH) activity"/>
    <property type="evidence" value="ECO:0007669"/>
    <property type="project" value="UniProtKB-EC"/>
</dbReference>
<dbReference type="Pfam" id="PF00107">
    <property type="entry name" value="ADH_zinc_N"/>
    <property type="match status" value="1"/>
</dbReference>
<dbReference type="Proteomes" id="UP000193200">
    <property type="component" value="Unassembled WGS sequence"/>
</dbReference>
<dbReference type="Gene3D" id="3.90.180.10">
    <property type="entry name" value="Medium-chain alcohol dehydrogenases, catalytic domain"/>
    <property type="match status" value="1"/>
</dbReference>
<dbReference type="Gene3D" id="3.40.50.720">
    <property type="entry name" value="NAD(P)-binding Rossmann-like Domain"/>
    <property type="match status" value="1"/>
</dbReference>
<evidence type="ECO:0000313" key="2">
    <source>
        <dbReference type="EMBL" id="SLN71132.1"/>
    </source>
</evidence>
<dbReference type="InterPro" id="IPR036291">
    <property type="entry name" value="NAD(P)-bd_dom_sf"/>
</dbReference>
<dbReference type="InterPro" id="IPR020843">
    <property type="entry name" value="ER"/>
</dbReference>
<dbReference type="InterPro" id="IPR011032">
    <property type="entry name" value="GroES-like_sf"/>
</dbReference>
<dbReference type="PROSITE" id="PS01162">
    <property type="entry name" value="QOR_ZETA_CRYSTAL"/>
    <property type="match status" value="1"/>
</dbReference>
<dbReference type="PANTHER" id="PTHR43677">
    <property type="entry name" value="SHORT-CHAIN DEHYDROGENASE/REDUCTASE"/>
    <property type="match status" value="1"/>
</dbReference>
<dbReference type="InterPro" id="IPR051397">
    <property type="entry name" value="Zn-ADH-like_protein"/>
</dbReference>
<organism evidence="2 3">
    <name type="scientific">Oceanibacterium hippocampi</name>
    <dbReference type="NCBI Taxonomy" id="745714"/>
    <lineage>
        <taxon>Bacteria</taxon>
        <taxon>Pseudomonadati</taxon>
        <taxon>Pseudomonadota</taxon>
        <taxon>Alphaproteobacteria</taxon>
        <taxon>Sneathiellales</taxon>
        <taxon>Sneathiellaceae</taxon>
        <taxon>Oceanibacterium</taxon>
    </lineage>
</organism>
<protein>
    <submittedName>
        <fullName evidence="2">Quinone oxidoreductase 1</fullName>
        <ecNumber evidence="2">1.6.5.5</ecNumber>
    </submittedName>
</protein>
<evidence type="ECO:0000313" key="3">
    <source>
        <dbReference type="Proteomes" id="UP000193200"/>
    </source>
</evidence>
<dbReference type="Pfam" id="PF08240">
    <property type="entry name" value="ADH_N"/>
    <property type="match status" value="1"/>
</dbReference>
<name>A0A1Y5TTF5_9PROT</name>
<dbReference type="InterPro" id="IPR013154">
    <property type="entry name" value="ADH-like_N"/>
</dbReference>
<dbReference type="RefSeq" id="WP_085884697.1">
    <property type="nucleotide sequence ID" value="NZ_FWFR01000003.1"/>
</dbReference>
<dbReference type="SUPFAM" id="SSF50129">
    <property type="entry name" value="GroES-like"/>
    <property type="match status" value="1"/>
</dbReference>
<reference evidence="2 3" key="1">
    <citation type="submission" date="2017-03" db="EMBL/GenBank/DDBJ databases">
        <authorList>
            <person name="Afonso C.L."/>
            <person name="Miller P.J."/>
            <person name="Scott M.A."/>
            <person name="Spackman E."/>
            <person name="Goraichik I."/>
            <person name="Dimitrov K.M."/>
            <person name="Suarez D.L."/>
            <person name="Swayne D.E."/>
        </authorList>
    </citation>
    <scope>NUCLEOTIDE SEQUENCE [LARGE SCALE GENOMIC DNA]</scope>
    <source>
        <strain evidence="2 3">CECT 7691</strain>
    </source>
</reference>
<feature type="domain" description="Enoyl reductase (ER)" evidence="1">
    <location>
        <begin position="10"/>
        <end position="323"/>
    </location>
</feature>
<dbReference type="EMBL" id="FWFR01000003">
    <property type="protein sequence ID" value="SLN71132.1"/>
    <property type="molecule type" value="Genomic_DNA"/>
</dbReference>
<dbReference type="SUPFAM" id="SSF51735">
    <property type="entry name" value="NAD(P)-binding Rossmann-fold domains"/>
    <property type="match status" value="1"/>
</dbReference>
<gene>
    <name evidence="2" type="primary">qorA_5</name>
    <name evidence="2" type="ORF">OCH7691_03345</name>
</gene>
<dbReference type="GO" id="GO:0008270">
    <property type="term" value="F:zinc ion binding"/>
    <property type="evidence" value="ECO:0007669"/>
    <property type="project" value="InterPro"/>
</dbReference>
<dbReference type="SMART" id="SM00829">
    <property type="entry name" value="PKS_ER"/>
    <property type="match status" value="1"/>
</dbReference>
<dbReference type="AlphaFoldDB" id="A0A1Y5TTF5"/>
<evidence type="ECO:0000259" key="1">
    <source>
        <dbReference type="SMART" id="SM00829"/>
    </source>
</evidence>
<dbReference type="InParanoid" id="A0A1Y5TTF5"/>
<keyword evidence="3" id="KW-1185">Reference proteome</keyword>
<dbReference type="InterPro" id="IPR002364">
    <property type="entry name" value="Quin_OxRdtase/zeta-crystal_CS"/>
</dbReference>
<dbReference type="PANTHER" id="PTHR43677:SF4">
    <property type="entry name" value="QUINONE OXIDOREDUCTASE-LIKE PROTEIN 2"/>
    <property type="match status" value="1"/>
</dbReference>
<dbReference type="EC" id="1.6.5.5" evidence="2"/>
<proteinExistence type="predicted"/>
<keyword evidence="2" id="KW-0560">Oxidoreductase</keyword>